<sequence length="88" mass="10366">MSLNKLLNKTEYFSFAMKFHSANEHIFENKKRTKSPFSVDFCICLNHPVKNSMNFCHPSKGGEFRREDYIYKVSFSQSKNSLCQTKPF</sequence>
<protein>
    <submittedName>
        <fullName evidence="1">Uncharacterized protein</fullName>
    </submittedName>
</protein>
<accession>A0A1N7QDA3</accession>
<reference evidence="1 2" key="1">
    <citation type="submission" date="2017-01" db="EMBL/GenBank/DDBJ databases">
        <authorList>
            <person name="Mah S.A."/>
            <person name="Swanson W.J."/>
            <person name="Moy G.W."/>
            <person name="Vacquier V.D."/>
        </authorList>
    </citation>
    <scope>NUCLEOTIDE SEQUENCE [LARGE SCALE GENOMIC DNA]</scope>
    <source>
        <strain evidence="1 2">DSM 18014</strain>
    </source>
</reference>
<evidence type="ECO:0000313" key="1">
    <source>
        <dbReference type="EMBL" id="SIT20547.1"/>
    </source>
</evidence>
<dbReference type="STRING" id="373672.SAMN05421785_110137"/>
<proteinExistence type="predicted"/>
<organism evidence="1 2">
    <name type="scientific">Chryseobacterium gambrini</name>
    <dbReference type="NCBI Taxonomy" id="373672"/>
    <lineage>
        <taxon>Bacteria</taxon>
        <taxon>Pseudomonadati</taxon>
        <taxon>Bacteroidota</taxon>
        <taxon>Flavobacteriia</taxon>
        <taxon>Flavobacteriales</taxon>
        <taxon>Weeksellaceae</taxon>
        <taxon>Chryseobacterium group</taxon>
        <taxon>Chryseobacterium</taxon>
    </lineage>
</organism>
<evidence type="ECO:0000313" key="2">
    <source>
        <dbReference type="Proteomes" id="UP000185781"/>
    </source>
</evidence>
<dbReference type="EMBL" id="FTOV01000010">
    <property type="protein sequence ID" value="SIT20547.1"/>
    <property type="molecule type" value="Genomic_DNA"/>
</dbReference>
<dbReference type="Proteomes" id="UP000185781">
    <property type="component" value="Unassembled WGS sequence"/>
</dbReference>
<gene>
    <name evidence="1" type="ORF">SAMN05421785_110137</name>
</gene>
<dbReference type="AlphaFoldDB" id="A0A1N7QDA3"/>
<name>A0A1N7QDA3_9FLAO</name>